<dbReference type="HOGENOM" id="CLU_2105034_0_0_9"/>
<sequence length="115" mass="12534">MLQILWLSGICLPHSGQVIFASGRGLPHFLQVLNTPGFLAPHSGHFLGAATSGGLKHIIYHSLHLHNFRMTFEHRHIIAIIVPYAKNPIILGCLNALGHKSPIVKSPSPILNLCP</sequence>
<dbReference type="Proteomes" id="UP000004416">
    <property type="component" value="Unassembled WGS sequence"/>
</dbReference>
<dbReference type="EMBL" id="AFZX01000116">
    <property type="protein sequence ID" value="EHL04891.1"/>
    <property type="molecule type" value="Genomic_DNA"/>
</dbReference>
<accession>G9XU06</accession>
<dbReference type="AlphaFoldDB" id="G9XU06"/>
<organism evidence="1 2">
    <name type="scientific">Desulfitobacterium hafniense DP7</name>
    <dbReference type="NCBI Taxonomy" id="537010"/>
    <lineage>
        <taxon>Bacteria</taxon>
        <taxon>Bacillati</taxon>
        <taxon>Bacillota</taxon>
        <taxon>Clostridia</taxon>
        <taxon>Eubacteriales</taxon>
        <taxon>Desulfitobacteriaceae</taxon>
        <taxon>Desulfitobacterium</taxon>
    </lineage>
</organism>
<proteinExistence type="predicted"/>
<gene>
    <name evidence="1" type="ORF">HMPREF0322_04464</name>
</gene>
<evidence type="ECO:0000313" key="1">
    <source>
        <dbReference type="EMBL" id="EHL04891.1"/>
    </source>
</evidence>
<protein>
    <submittedName>
        <fullName evidence="1">Uncharacterized protein</fullName>
    </submittedName>
</protein>
<name>G9XU06_DESHA</name>
<reference evidence="1 2" key="1">
    <citation type="submission" date="2011-08" db="EMBL/GenBank/DDBJ databases">
        <authorList>
            <person name="Weinstock G."/>
            <person name="Sodergren E."/>
            <person name="Clifton S."/>
            <person name="Fulton L."/>
            <person name="Fulton B."/>
            <person name="Courtney L."/>
            <person name="Fronick C."/>
            <person name="Harrison M."/>
            <person name="Strong C."/>
            <person name="Farmer C."/>
            <person name="Delahaunty K."/>
            <person name="Markovic C."/>
            <person name="Hall O."/>
            <person name="Minx P."/>
            <person name="Tomlinson C."/>
            <person name="Mitreva M."/>
            <person name="Hou S."/>
            <person name="Chen J."/>
            <person name="Wollam A."/>
            <person name="Pepin K.H."/>
            <person name="Johnson M."/>
            <person name="Bhonagiri V."/>
            <person name="Zhang X."/>
            <person name="Suruliraj S."/>
            <person name="Warren W."/>
            <person name="Chinwalla A."/>
            <person name="Mardis E.R."/>
            <person name="Wilson R.K."/>
        </authorList>
    </citation>
    <scope>NUCLEOTIDE SEQUENCE [LARGE SCALE GENOMIC DNA]</scope>
    <source>
        <strain evidence="1 2">DP7</strain>
    </source>
</reference>
<comment type="caution">
    <text evidence="1">The sequence shown here is derived from an EMBL/GenBank/DDBJ whole genome shotgun (WGS) entry which is preliminary data.</text>
</comment>
<evidence type="ECO:0000313" key="2">
    <source>
        <dbReference type="Proteomes" id="UP000004416"/>
    </source>
</evidence>